<name>A0A2P5DQD4_PARAD</name>
<evidence type="ECO:0000313" key="3">
    <source>
        <dbReference type="Proteomes" id="UP000237105"/>
    </source>
</evidence>
<comment type="caution">
    <text evidence="2">The sequence shown here is derived from an EMBL/GenBank/DDBJ whole genome shotgun (WGS) entry which is preliminary data.</text>
</comment>
<feature type="non-terminal residue" evidence="2">
    <location>
        <position position="1"/>
    </location>
</feature>
<accession>A0A2P5DQD4</accession>
<dbReference type="EMBL" id="JXTB01000023">
    <property type="protein sequence ID" value="PON75490.1"/>
    <property type="molecule type" value="Genomic_DNA"/>
</dbReference>
<dbReference type="AlphaFoldDB" id="A0A2P5DQD4"/>
<reference evidence="3" key="1">
    <citation type="submission" date="2016-06" db="EMBL/GenBank/DDBJ databases">
        <title>Parallel loss of symbiosis genes in relatives of nitrogen-fixing non-legume Parasponia.</title>
        <authorList>
            <person name="Van Velzen R."/>
            <person name="Holmer R."/>
            <person name="Bu F."/>
            <person name="Rutten L."/>
            <person name="Van Zeijl A."/>
            <person name="Liu W."/>
            <person name="Santuari L."/>
            <person name="Cao Q."/>
            <person name="Sharma T."/>
            <person name="Shen D."/>
            <person name="Roswanjaya Y."/>
            <person name="Wardhani T."/>
            <person name="Kalhor M.S."/>
            <person name="Jansen J."/>
            <person name="Van den Hoogen J."/>
            <person name="Gungor B."/>
            <person name="Hartog M."/>
            <person name="Hontelez J."/>
            <person name="Verver J."/>
            <person name="Yang W.-C."/>
            <person name="Schijlen E."/>
            <person name="Repin R."/>
            <person name="Schilthuizen M."/>
            <person name="Schranz E."/>
            <person name="Heidstra R."/>
            <person name="Miyata K."/>
            <person name="Fedorova E."/>
            <person name="Kohlen W."/>
            <person name="Bisseling T."/>
            <person name="Smit S."/>
            <person name="Geurts R."/>
        </authorList>
    </citation>
    <scope>NUCLEOTIDE SEQUENCE [LARGE SCALE GENOMIC DNA]</scope>
    <source>
        <strain evidence="3">cv. WU1-14</strain>
    </source>
</reference>
<organism evidence="2 3">
    <name type="scientific">Parasponia andersonii</name>
    <name type="common">Sponia andersonii</name>
    <dbReference type="NCBI Taxonomy" id="3476"/>
    <lineage>
        <taxon>Eukaryota</taxon>
        <taxon>Viridiplantae</taxon>
        <taxon>Streptophyta</taxon>
        <taxon>Embryophyta</taxon>
        <taxon>Tracheophyta</taxon>
        <taxon>Spermatophyta</taxon>
        <taxon>Magnoliopsida</taxon>
        <taxon>eudicotyledons</taxon>
        <taxon>Gunneridae</taxon>
        <taxon>Pentapetalae</taxon>
        <taxon>rosids</taxon>
        <taxon>fabids</taxon>
        <taxon>Rosales</taxon>
        <taxon>Cannabaceae</taxon>
        <taxon>Parasponia</taxon>
    </lineage>
</organism>
<feature type="compositionally biased region" description="Basic and acidic residues" evidence="1">
    <location>
        <begin position="43"/>
        <end position="53"/>
    </location>
</feature>
<feature type="compositionally biased region" description="Basic and acidic residues" evidence="1">
    <location>
        <begin position="1"/>
        <end position="12"/>
    </location>
</feature>
<evidence type="ECO:0000313" key="2">
    <source>
        <dbReference type="EMBL" id="PON75490.1"/>
    </source>
</evidence>
<protein>
    <submittedName>
        <fullName evidence="2">Uncharacterized protein</fullName>
    </submittedName>
</protein>
<feature type="region of interest" description="Disordered" evidence="1">
    <location>
        <begin position="1"/>
        <end position="53"/>
    </location>
</feature>
<feature type="compositionally biased region" description="Polar residues" evidence="1">
    <location>
        <begin position="21"/>
        <end position="30"/>
    </location>
</feature>
<proteinExistence type="predicted"/>
<sequence length="53" mass="6037">RKKEHSIEEIRTQSRKKASTRRNSSNNGVDDQQDEAPTAMESVKSEYGRASEL</sequence>
<keyword evidence="3" id="KW-1185">Reference proteome</keyword>
<dbReference type="Proteomes" id="UP000237105">
    <property type="component" value="Unassembled WGS sequence"/>
</dbReference>
<gene>
    <name evidence="2" type="ORF">PanWU01x14_041150</name>
</gene>
<evidence type="ECO:0000256" key="1">
    <source>
        <dbReference type="SAM" id="MobiDB-lite"/>
    </source>
</evidence>